<feature type="compositionally biased region" description="Polar residues" evidence="1">
    <location>
        <begin position="9"/>
        <end position="36"/>
    </location>
</feature>
<evidence type="ECO:0008006" key="4">
    <source>
        <dbReference type="Google" id="ProtNLM"/>
    </source>
</evidence>
<evidence type="ECO:0000313" key="2">
    <source>
        <dbReference type="EMBL" id="MDE5413459.1"/>
    </source>
</evidence>
<keyword evidence="3" id="KW-1185">Reference proteome</keyword>
<name>A0ABT5VGX6_9BACI</name>
<dbReference type="Proteomes" id="UP001148125">
    <property type="component" value="Unassembled WGS sequence"/>
</dbReference>
<gene>
    <name evidence="2" type="ORF">N7Z68_08675</name>
</gene>
<accession>A0ABT5VGX6</accession>
<evidence type="ECO:0000313" key="3">
    <source>
        <dbReference type="Proteomes" id="UP001148125"/>
    </source>
</evidence>
<comment type="caution">
    <text evidence="2">The sequence shown here is derived from an EMBL/GenBank/DDBJ whole genome shotgun (WGS) entry which is preliminary data.</text>
</comment>
<reference evidence="2" key="1">
    <citation type="submission" date="2024-05" db="EMBL/GenBank/DDBJ databases">
        <title>Alkalihalobacillus sp. strain MEB203 novel alkaliphilic bacterium from Lonar Lake, India.</title>
        <authorList>
            <person name="Joshi A."/>
            <person name="Thite S."/>
            <person name="Mengade P."/>
        </authorList>
    </citation>
    <scope>NUCLEOTIDE SEQUENCE</scope>
    <source>
        <strain evidence="2">MEB 203</strain>
    </source>
</reference>
<sequence length="49" mass="5736">MSEFKKNQSRPANNDEQATMQNTSERQQNEETTAQNDGFRYDYDDSSDL</sequence>
<organism evidence="2 3">
    <name type="scientific">Alkalihalobacterium chitinilyticum</name>
    <dbReference type="NCBI Taxonomy" id="2980103"/>
    <lineage>
        <taxon>Bacteria</taxon>
        <taxon>Bacillati</taxon>
        <taxon>Bacillota</taxon>
        <taxon>Bacilli</taxon>
        <taxon>Bacillales</taxon>
        <taxon>Bacillaceae</taxon>
        <taxon>Alkalihalobacterium</taxon>
    </lineage>
</organism>
<feature type="region of interest" description="Disordered" evidence="1">
    <location>
        <begin position="1"/>
        <end position="49"/>
    </location>
</feature>
<dbReference type="RefSeq" id="WP_275118087.1">
    <property type="nucleotide sequence ID" value="NZ_JAOTPO010000005.1"/>
</dbReference>
<evidence type="ECO:0000256" key="1">
    <source>
        <dbReference type="SAM" id="MobiDB-lite"/>
    </source>
</evidence>
<dbReference type="EMBL" id="JAOTPO010000005">
    <property type="protein sequence ID" value="MDE5413459.1"/>
    <property type="molecule type" value="Genomic_DNA"/>
</dbReference>
<protein>
    <recommendedName>
        <fullName evidence="4">DUF4025 domain-containing protein</fullName>
    </recommendedName>
</protein>
<proteinExistence type="predicted"/>